<evidence type="ECO:0000313" key="3">
    <source>
        <dbReference type="Proteomes" id="UP000231414"/>
    </source>
</evidence>
<gene>
    <name evidence="2" type="ORF">COT52_02840</name>
</gene>
<feature type="domain" description="Glycosyl transferase family 1" evidence="1">
    <location>
        <begin position="210"/>
        <end position="364"/>
    </location>
</feature>
<dbReference type="Gene3D" id="3.40.50.2000">
    <property type="entry name" value="Glycogen Phosphorylase B"/>
    <property type="match status" value="2"/>
</dbReference>
<protein>
    <recommendedName>
        <fullName evidence="1">Glycosyl transferase family 1 domain-containing protein</fullName>
    </recommendedName>
</protein>
<dbReference type="Pfam" id="PF00534">
    <property type="entry name" value="Glycos_transf_1"/>
    <property type="match status" value="1"/>
</dbReference>
<evidence type="ECO:0000259" key="1">
    <source>
        <dbReference type="Pfam" id="PF00534"/>
    </source>
</evidence>
<organism evidence="2 3">
    <name type="scientific">candidate division WWE3 bacterium CG08_land_8_20_14_0_20_43_13</name>
    <dbReference type="NCBI Taxonomy" id="1975087"/>
    <lineage>
        <taxon>Bacteria</taxon>
        <taxon>Katanobacteria</taxon>
    </lineage>
</organism>
<sequence length="390" mass="43728">MKILIVNDKINLAGGAEVYGWTVAKGLRQRSHLVTFLAGEGTRPDDIGGVEVLMAKDLRLDRLEETLEGKSFEIAYLQNISKGEVVDFFAKRYSTIRFIHDHATYCPGTAKYWFAKKQPCDQPLSWRCCKYAWCQKCMSRNPKEAWSKLASLPKLLKACQKLNKLVAASEYVKSQLVLNGLMEQKIDVNPLFGFEDPIGHSVPELDQTGDGDKPAVLFVGRIFLEKGLGHLLRASRVINTPHQIRVVGDGWDLERCKKLAGWLDISHQVKFLGWLEREKVQEEIKKSYLLVVPSLWPEPFGLVGIEAMSYAKPVVSYGTGGIGGWLKDGQNGLVAQYGDISSLAQAIDRLLSDPSLASRLGSRGLEMAKTEFSLSRHLDQLERLFLNYIE</sequence>
<dbReference type="InterPro" id="IPR001296">
    <property type="entry name" value="Glyco_trans_1"/>
</dbReference>
<dbReference type="Proteomes" id="UP000231414">
    <property type="component" value="Unassembled WGS sequence"/>
</dbReference>
<accession>A0A2H0X6Z6</accession>
<dbReference type="GO" id="GO:0016757">
    <property type="term" value="F:glycosyltransferase activity"/>
    <property type="evidence" value="ECO:0007669"/>
    <property type="project" value="InterPro"/>
</dbReference>
<dbReference type="EMBL" id="PEYW01000040">
    <property type="protein sequence ID" value="PIS20621.1"/>
    <property type="molecule type" value="Genomic_DNA"/>
</dbReference>
<dbReference type="SUPFAM" id="SSF53756">
    <property type="entry name" value="UDP-Glycosyltransferase/glycogen phosphorylase"/>
    <property type="match status" value="1"/>
</dbReference>
<evidence type="ECO:0000313" key="2">
    <source>
        <dbReference type="EMBL" id="PIS20621.1"/>
    </source>
</evidence>
<proteinExistence type="predicted"/>
<dbReference type="CDD" id="cd03801">
    <property type="entry name" value="GT4_PimA-like"/>
    <property type="match status" value="1"/>
</dbReference>
<comment type="caution">
    <text evidence="2">The sequence shown here is derived from an EMBL/GenBank/DDBJ whole genome shotgun (WGS) entry which is preliminary data.</text>
</comment>
<dbReference type="AlphaFoldDB" id="A0A2H0X6Z6"/>
<dbReference type="PANTHER" id="PTHR12526">
    <property type="entry name" value="GLYCOSYLTRANSFERASE"/>
    <property type="match status" value="1"/>
</dbReference>
<reference evidence="3" key="1">
    <citation type="submission" date="2017-09" db="EMBL/GenBank/DDBJ databases">
        <title>Depth-based differentiation of microbial function through sediment-hosted aquifers and enrichment of novel symbionts in the deep terrestrial subsurface.</title>
        <authorList>
            <person name="Probst A.J."/>
            <person name="Ladd B."/>
            <person name="Jarett J.K."/>
            <person name="Geller-Mcgrath D.E."/>
            <person name="Sieber C.M.K."/>
            <person name="Emerson J.B."/>
            <person name="Anantharaman K."/>
            <person name="Thomas B.C."/>
            <person name="Malmstrom R."/>
            <person name="Stieglmeier M."/>
            <person name="Klingl A."/>
            <person name="Woyke T."/>
            <person name="Ryan C.M."/>
            <person name="Banfield J.F."/>
        </authorList>
    </citation>
    <scope>NUCLEOTIDE SEQUENCE [LARGE SCALE GENOMIC DNA]</scope>
</reference>
<name>A0A2H0X6Z6_UNCKA</name>
<dbReference type="PANTHER" id="PTHR12526:SF635">
    <property type="entry name" value="GLYCOSYL TRANSFERASE GROUP 1"/>
    <property type="match status" value="1"/>
</dbReference>